<proteinExistence type="predicted"/>
<evidence type="ECO:0000256" key="1">
    <source>
        <dbReference type="SAM" id="Coils"/>
    </source>
</evidence>
<dbReference type="AlphaFoldDB" id="A0AAD8VPA9"/>
<organism evidence="2 3">
    <name type="scientific">Lolium multiflorum</name>
    <name type="common">Italian ryegrass</name>
    <name type="synonym">Lolium perenne subsp. multiflorum</name>
    <dbReference type="NCBI Taxonomy" id="4521"/>
    <lineage>
        <taxon>Eukaryota</taxon>
        <taxon>Viridiplantae</taxon>
        <taxon>Streptophyta</taxon>
        <taxon>Embryophyta</taxon>
        <taxon>Tracheophyta</taxon>
        <taxon>Spermatophyta</taxon>
        <taxon>Magnoliopsida</taxon>
        <taxon>Liliopsida</taxon>
        <taxon>Poales</taxon>
        <taxon>Poaceae</taxon>
        <taxon>BOP clade</taxon>
        <taxon>Pooideae</taxon>
        <taxon>Poodae</taxon>
        <taxon>Poeae</taxon>
        <taxon>Poeae Chloroplast Group 2 (Poeae type)</taxon>
        <taxon>Loliodinae</taxon>
        <taxon>Loliinae</taxon>
        <taxon>Lolium</taxon>
    </lineage>
</organism>
<comment type="caution">
    <text evidence="2">The sequence shown here is derived from an EMBL/GenBank/DDBJ whole genome shotgun (WGS) entry which is preliminary data.</text>
</comment>
<evidence type="ECO:0000313" key="2">
    <source>
        <dbReference type="EMBL" id="KAK1615002.1"/>
    </source>
</evidence>
<reference evidence="2" key="1">
    <citation type="submission" date="2023-07" db="EMBL/GenBank/DDBJ databases">
        <title>A chromosome-level genome assembly of Lolium multiflorum.</title>
        <authorList>
            <person name="Chen Y."/>
            <person name="Copetti D."/>
            <person name="Kolliker R."/>
            <person name="Studer B."/>
        </authorList>
    </citation>
    <scope>NUCLEOTIDE SEQUENCE</scope>
    <source>
        <strain evidence="2">02402/16</strain>
        <tissue evidence="2">Leaf</tissue>
    </source>
</reference>
<keyword evidence="1" id="KW-0175">Coiled coil</keyword>
<protein>
    <submittedName>
        <fullName evidence="2">Uncharacterized protein</fullName>
    </submittedName>
</protein>
<dbReference type="EMBL" id="JAUUTY010000006">
    <property type="protein sequence ID" value="KAK1615002.1"/>
    <property type="molecule type" value="Genomic_DNA"/>
</dbReference>
<feature type="coiled-coil region" evidence="1">
    <location>
        <begin position="3"/>
        <end position="46"/>
    </location>
</feature>
<sequence length="166" mass="17350">MDLEAAKAEVAEVAEAVEHALGRQRLAMARAEITDARAALAATRTEMAAPLADGVIHDIATADDDDVPGLFECTGDQQVLLASFETLAGDALRRQAWAAEEEAHSYAVAMARGYMCSDLDSLGRRGPSPAWAEHENRELADVIAARDDAVAAAGPLPRPDGSVAGG</sequence>
<evidence type="ECO:0000313" key="3">
    <source>
        <dbReference type="Proteomes" id="UP001231189"/>
    </source>
</evidence>
<dbReference type="Proteomes" id="UP001231189">
    <property type="component" value="Unassembled WGS sequence"/>
</dbReference>
<name>A0AAD8VPA9_LOLMU</name>
<accession>A0AAD8VPA9</accession>
<keyword evidence="3" id="KW-1185">Reference proteome</keyword>
<gene>
    <name evidence="2" type="ORF">QYE76_020519</name>
</gene>